<dbReference type="Gene3D" id="2.160.20.20">
    <property type="match status" value="1"/>
</dbReference>
<evidence type="ECO:0000256" key="1">
    <source>
        <dbReference type="SAM" id="SignalP"/>
    </source>
</evidence>
<organism evidence="2 3">
    <name type="scientific">Thalassotalea insulae</name>
    <dbReference type="NCBI Taxonomy" id="2056778"/>
    <lineage>
        <taxon>Bacteria</taxon>
        <taxon>Pseudomonadati</taxon>
        <taxon>Pseudomonadota</taxon>
        <taxon>Gammaproteobacteria</taxon>
        <taxon>Alteromonadales</taxon>
        <taxon>Colwelliaceae</taxon>
        <taxon>Thalassotalea</taxon>
    </lineage>
</organism>
<dbReference type="InterPro" id="IPR012332">
    <property type="entry name" value="Autotransporter_pectin_lyase_C"/>
</dbReference>
<evidence type="ECO:0008006" key="4">
    <source>
        <dbReference type="Google" id="ProtNLM"/>
    </source>
</evidence>
<reference evidence="2 3" key="1">
    <citation type="submission" date="2023-03" db="EMBL/GenBank/DDBJ databases">
        <title>Draft genome sequence of Thalassotalea insulae KCTC 62186T.</title>
        <authorList>
            <person name="Sawabe T."/>
        </authorList>
    </citation>
    <scope>NUCLEOTIDE SEQUENCE [LARGE SCALE GENOMIC DNA]</scope>
    <source>
        <strain evidence="2 3">KCTC 62186</strain>
    </source>
</reference>
<evidence type="ECO:0000313" key="2">
    <source>
        <dbReference type="EMBL" id="GLX79452.1"/>
    </source>
</evidence>
<keyword evidence="3" id="KW-1185">Reference proteome</keyword>
<comment type="caution">
    <text evidence="2">The sequence shown here is derived from an EMBL/GenBank/DDBJ whole genome shotgun (WGS) entry which is preliminary data.</text>
</comment>
<protein>
    <recommendedName>
        <fullName evidence="4">Adhesin domain-containing protein</fullName>
    </recommendedName>
</protein>
<dbReference type="Proteomes" id="UP001157186">
    <property type="component" value="Unassembled WGS sequence"/>
</dbReference>
<dbReference type="PROSITE" id="PS51257">
    <property type="entry name" value="PROKAR_LIPOPROTEIN"/>
    <property type="match status" value="1"/>
</dbReference>
<proteinExistence type="predicted"/>
<keyword evidence="1" id="KW-0732">Signal</keyword>
<accession>A0ABQ6GU76</accession>
<dbReference type="EMBL" id="BSST01000001">
    <property type="protein sequence ID" value="GLX79452.1"/>
    <property type="molecule type" value="Genomic_DNA"/>
</dbReference>
<feature type="chain" id="PRO_5046693443" description="Adhesin domain-containing protein" evidence="1">
    <location>
        <begin position="28"/>
        <end position="201"/>
    </location>
</feature>
<feature type="signal peptide" evidence="1">
    <location>
        <begin position="1"/>
        <end position="27"/>
    </location>
</feature>
<gene>
    <name evidence="2" type="ORF">tinsulaeT_27920</name>
</gene>
<name>A0ABQ6GU76_9GAMM</name>
<sequence length="201" mass="21352">MVKRKTNLILVSVLALGISGCSIGNHAVQHGENVQTFAGNIDVTDYGSAGILDATNGNITVSHHAQVNSATTTNGNISIGDHSKVLSVQTTNGNILLGKNTTVIREIKNSNGNIDIGQQAKLHSSISTVTGNITIASGVVIQGDIIFQPLGFLMAKFENQTPTLKLAKNVQLKGKIHLFRPVNLELNSAVAPENIIRHYLK</sequence>
<dbReference type="RefSeq" id="WP_284245363.1">
    <property type="nucleotide sequence ID" value="NZ_BSST01000001.1"/>
</dbReference>
<evidence type="ECO:0000313" key="3">
    <source>
        <dbReference type="Proteomes" id="UP001157186"/>
    </source>
</evidence>